<keyword evidence="3" id="KW-0687">Ribonucleoprotein</keyword>
<evidence type="ECO:0000256" key="4">
    <source>
        <dbReference type="ARBA" id="ARBA00035371"/>
    </source>
</evidence>
<dbReference type="InterPro" id="IPR000307">
    <property type="entry name" value="Ribosomal_bS16"/>
</dbReference>
<comment type="similarity">
    <text evidence="1">Belongs to the bacterial ribosomal protein bS16 family.</text>
</comment>
<evidence type="ECO:0000313" key="6">
    <source>
        <dbReference type="EMBL" id="CAD9212656.1"/>
    </source>
</evidence>
<organism evidence="6">
    <name type="scientific">Tetraselmis chuii</name>
    <dbReference type="NCBI Taxonomy" id="63592"/>
    <lineage>
        <taxon>Eukaryota</taxon>
        <taxon>Viridiplantae</taxon>
        <taxon>Chlorophyta</taxon>
        <taxon>core chlorophytes</taxon>
        <taxon>Chlorodendrophyceae</taxon>
        <taxon>Chlorodendrales</taxon>
        <taxon>Chlorodendraceae</taxon>
        <taxon>Tetraselmis</taxon>
    </lineage>
</organism>
<dbReference type="Pfam" id="PF00886">
    <property type="entry name" value="Ribosomal_S16"/>
    <property type="match status" value="1"/>
</dbReference>
<dbReference type="SUPFAM" id="SSF54565">
    <property type="entry name" value="Ribosomal protein S16"/>
    <property type="match status" value="1"/>
</dbReference>
<name>A0A6U1JGV9_9CHLO</name>
<dbReference type="GO" id="GO:0003735">
    <property type="term" value="F:structural constituent of ribosome"/>
    <property type="evidence" value="ECO:0007669"/>
    <property type="project" value="InterPro"/>
</dbReference>
<evidence type="ECO:0000256" key="2">
    <source>
        <dbReference type="ARBA" id="ARBA00022980"/>
    </source>
</evidence>
<dbReference type="NCBIfam" id="TIGR00002">
    <property type="entry name" value="S16"/>
    <property type="match status" value="1"/>
</dbReference>
<sequence>MSTSTLSFRANVGGSTAGKLQAASTSRAHVAVGRALPLQVENRVAIRFTRGGRRKSPFYRIIAIDSRDRREGRPLEFLGWYDPMTKETNLNAPAIKKWIGHGAQPSDTVGNLLKKAMIIE</sequence>
<gene>
    <name evidence="5" type="ORF">TCHU04912_LOCUS14894</name>
    <name evidence="6" type="ORF">TCHU04912_LOCUS14895</name>
</gene>
<dbReference type="AlphaFoldDB" id="A0A6U1JGV9"/>
<accession>A0A6U1JGV9</accession>
<dbReference type="Gene3D" id="3.30.1320.10">
    <property type="match status" value="1"/>
</dbReference>
<dbReference type="GO" id="GO:0032543">
    <property type="term" value="P:mitochondrial translation"/>
    <property type="evidence" value="ECO:0007669"/>
    <property type="project" value="TreeGrafter"/>
</dbReference>
<dbReference type="PANTHER" id="PTHR12919:SF20">
    <property type="entry name" value="SMALL RIBOSOMAL SUBUNIT PROTEIN BS16M"/>
    <property type="match status" value="1"/>
</dbReference>
<proteinExistence type="inferred from homology"/>
<dbReference type="InterPro" id="IPR023803">
    <property type="entry name" value="Ribosomal_bS16_dom_sf"/>
</dbReference>
<dbReference type="GO" id="GO:0015935">
    <property type="term" value="C:small ribosomal subunit"/>
    <property type="evidence" value="ECO:0007669"/>
    <property type="project" value="TreeGrafter"/>
</dbReference>
<dbReference type="HAMAP" id="MF_00385">
    <property type="entry name" value="Ribosomal_bS16"/>
    <property type="match status" value="1"/>
</dbReference>
<dbReference type="GO" id="GO:0005739">
    <property type="term" value="C:mitochondrion"/>
    <property type="evidence" value="ECO:0007669"/>
    <property type="project" value="GOC"/>
</dbReference>
<protein>
    <recommendedName>
        <fullName evidence="4">30S ribosomal protein S16, chloroplastic</fullName>
    </recommendedName>
</protein>
<evidence type="ECO:0000313" key="5">
    <source>
        <dbReference type="EMBL" id="CAD9212655.1"/>
    </source>
</evidence>
<dbReference type="EMBL" id="HBGG01028794">
    <property type="protein sequence ID" value="CAD9212656.1"/>
    <property type="molecule type" value="Transcribed_RNA"/>
</dbReference>
<evidence type="ECO:0000256" key="1">
    <source>
        <dbReference type="ARBA" id="ARBA00006668"/>
    </source>
</evidence>
<evidence type="ECO:0000256" key="3">
    <source>
        <dbReference type="ARBA" id="ARBA00023274"/>
    </source>
</evidence>
<reference evidence="6" key="1">
    <citation type="submission" date="2021-01" db="EMBL/GenBank/DDBJ databases">
        <authorList>
            <person name="Corre E."/>
            <person name="Pelletier E."/>
            <person name="Niang G."/>
            <person name="Scheremetjew M."/>
            <person name="Finn R."/>
            <person name="Kale V."/>
            <person name="Holt S."/>
            <person name="Cochrane G."/>
            <person name="Meng A."/>
            <person name="Brown T."/>
            <person name="Cohen L."/>
        </authorList>
    </citation>
    <scope>NUCLEOTIDE SEQUENCE</scope>
    <source>
        <strain evidence="6">PLY429</strain>
    </source>
</reference>
<keyword evidence="2" id="KW-0689">Ribosomal protein</keyword>
<dbReference type="PANTHER" id="PTHR12919">
    <property type="entry name" value="30S RIBOSOMAL PROTEIN S16"/>
    <property type="match status" value="1"/>
</dbReference>
<dbReference type="EMBL" id="HBGG01028793">
    <property type="protein sequence ID" value="CAD9212655.1"/>
    <property type="molecule type" value="Transcribed_RNA"/>
</dbReference>